<evidence type="ECO:0000313" key="1">
    <source>
        <dbReference type="EMBL" id="ADB48750.1"/>
    </source>
</evidence>
<reference evidence="2" key="2">
    <citation type="submission" date="2010-01" db="EMBL/GenBank/DDBJ databases">
        <title>The complete genome of Conexibacter woesei DSM 14684.</title>
        <authorList>
            <consortium name="US DOE Joint Genome Institute (JGI-PGF)"/>
            <person name="Lucas S."/>
            <person name="Copeland A."/>
            <person name="Lapidus A."/>
            <person name="Glavina del Rio T."/>
            <person name="Dalin E."/>
            <person name="Tice H."/>
            <person name="Bruce D."/>
            <person name="Goodwin L."/>
            <person name="Pitluck S."/>
            <person name="Kyrpides N."/>
            <person name="Mavromatis K."/>
            <person name="Ivanova N."/>
            <person name="Mikhailova N."/>
            <person name="Chertkov O."/>
            <person name="Brettin T."/>
            <person name="Detter J.C."/>
            <person name="Han C."/>
            <person name="Larimer F."/>
            <person name="Land M."/>
            <person name="Hauser L."/>
            <person name="Markowitz V."/>
            <person name="Cheng J.-F."/>
            <person name="Hugenholtz P."/>
            <person name="Woyke T."/>
            <person name="Wu D."/>
            <person name="Pukall R."/>
            <person name="Steenblock K."/>
            <person name="Schneider S."/>
            <person name="Klenk H.-P."/>
            <person name="Eisen J.A."/>
        </authorList>
    </citation>
    <scope>NUCLEOTIDE SEQUENCE [LARGE SCALE GENOMIC DNA]</scope>
    <source>
        <strain evidence="2">DSM 14684 / CIP 108061 / JCM 11494 / NBRC 100937 / ID131577</strain>
    </source>
</reference>
<dbReference type="OrthoDB" id="495439at2"/>
<accession>D3F677</accession>
<dbReference type="EMBL" id="CP001854">
    <property type="protein sequence ID" value="ADB48750.1"/>
    <property type="molecule type" value="Genomic_DNA"/>
</dbReference>
<dbReference type="HOGENOM" id="CLU_2715459_0_0_11"/>
<name>D3F677_CONWI</name>
<evidence type="ECO:0000313" key="2">
    <source>
        <dbReference type="Proteomes" id="UP000008229"/>
    </source>
</evidence>
<keyword evidence="2" id="KW-1185">Reference proteome</keyword>
<dbReference type="Proteomes" id="UP000008229">
    <property type="component" value="Chromosome"/>
</dbReference>
<proteinExistence type="predicted"/>
<dbReference type="AlphaFoldDB" id="D3F677"/>
<organism evidence="1 2">
    <name type="scientific">Conexibacter woesei (strain DSM 14684 / CCUG 47730 / CIP 108061 / JCM 11494 / NBRC 100937 / ID131577)</name>
    <dbReference type="NCBI Taxonomy" id="469383"/>
    <lineage>
        <taxon>Bacteria</taxon>
        <taxon>Bacillati</taxon>
        <taxon>Actinomycetota</taxon>
        <taxon>Thermoleophilia</taxon>
        <taxon>Solirubrobacterales</taxon>
        <taxon>Conexibacteraceae</taxon>
        <taxon>Conexibacter</taxon>
    </lineage>
</organism>
<dbReference type="KEGG" id="cwo:Cwoe_0314"/>
<protein>
    <submittedName>
        <fullName evidence="1">Uncharacterized protein</fullName>
    </submittedName>
</protein>
<gene>
    <name evidence="1" type="ordered locus">Cwoe_0314</name>
</gene>
<reference evidence="1 2" key="1">
    <citation type="journal article" date="2010" name="Stand. Genomic Sci.">
        <title>Complete genome sequence of Conexibacter woesei type strain (ID131577).</title>
        <authorList>
            <person name="Pukall R."/>
            <person name="Lapidus A."/>
            <person name="Glavina Del Rio T."/>
            <person name="Copeland A."/>
            <person name="Tice H."/>
            <person name="Cheng J.-F."/>
            <person name="Lucas S."/>
            <person name="Chen F."/>
            <person name="Nolan M."/>
            <person name="Bruce D."/>
            <person name="Goodwin L."/>
            <person name="Pitluck S."/>
            <person name="Mavromatis K."/>
            <person name="Ivanova N."/>
            <person name="Ovchinnikova G."/>
            <person name="Pati A."/>
            <person name="Chen A."/>
            <person name="Palaniappan K."/>
            <person name="Land M."/>
            <person name="Hauser L."/>
            <person name="Chang Y.-J."/>
            <person name="Jeffries C.D."/>
            <person name="Chain P."/>
            <person name="Meincke L."/>
            <person name="Sims D."/>
            <person name="Brettin T."/>
            <person name="Detter J.C."/>
            <person name="Rohde M."/>
            <person name="Goeker M."/>
            <person name="Bristow J."/>
            <person name="Eisen J.A."/>
            <person name="Markowitz V."/>
            <person name="Kyrpides N.C."/>
            <person name="Klenk H.-P."/>
            <person name="Hugenholtz P."/>
        </authorList>
    </citation>
    <scope>NUCLEOTIDE SEQUENCE [LARGE SCALE GENOMIC DNA]</scope>
    <source>
        <strain evidence="2">DSM 14684 / CIP 108061 / JCM 11494 / NBRC 100937 / ID131577</strain>
    </source>
</reference>
<dbReference type="RefSeq" id="WP_012931803.1">
    <property type="nucleotide sequence ID" value="NC_013739.1"/>
</dbReference>
<sequence length="72" mass="8006">MTLHLDDPGFIELERAHDGARLHPSDGLPGYPPGEERYAAIVRIVRRAASRRVLDPRSPDEILGYDDDGLPT</sequence>
<dbReference type="STRING" id="469383.Cwoe_0314"/>